<dbReference type="InterPro" id="IPR047589">
    <property type="entry name" value="DUF11_rpt"/>
</dbReference>
<organism evidence="5 6">
    <name type="scientific">Asanoa ferruginea</name>
    <dbReference type="NCBI Taxonomy" id="53367"/>
    <lineage>
        <taxon>Bacteria</taxon>
        <taxon>Bacillati</taxon>
        <taxon>Actinomycetota</taxon>
        <taxon>Actinomycetes</taxon>
        <taxon>Micromonosporales</taxon>
        <taxon>Micromonosporaceae</taxon>
        <taxon>Asanoa</taxon>
    </lineage>
</organism>
<evidence type="ECO:0000256" key="3">
    <source>
        <dbReference type="SAM" id="SignalP"/>
    </source>
</evidence>
<gene>
    <name evidence="5" type="ORF">DFJ67_3556</name>
</gene>
<dbReference type="RefSeq" id="WP_170215900.1">
    <property type="nucleotide sequence ID" value="NZ_BONB01000017.1"/>
</dbReference>
<dbReference type="Gene3D" id="2.60.40.10">
    <property type="entry name" value="Immunoglobulins"/>
    <property type="match status" value="3"/>
</dbReference>
<evidence type="ECO:0000313" key="6">
    <source>
        <dbReference type="Proteomes" id="UP000256913"/>
    </source>
</evidence>
<feature type="transmembrane region" description="Helical" evidence="2">
    <location>
        <begin position="424"/>
        <end position="444"/>
    </location>
</feature>
<dbReference type="InterPro" id="IPR013783">
    <property type="entry name" value="Ig-like_fold"/>
</dbReference>
<dbReference type="GO" id="GO:0005975">
    <property type="term" value="P:carbohydrate metabolic process"/>
    <property type="evidence" value="ECO:0007669"/>
    <property type="project" value="UniProtKB-ARBA"/>
</dbReference>
<evidence type="ECO:0000256" key="2">
    <source>
        <dbReference type="SAM" id="Phobius"/>
    </source>
</evidence>
<evidence type="ECO:0000259" key="4">
    <source>
        <dbReference type="Pfam" id="PF01345"/>
    </source>
</evidence>
<feature type="domain" description="DUF11" evidence="4">
    <location>
        <begin position="155"/>
        <end position="274"/>
    </location>
</feature>
<dbReference type="NCBIfam" id="TIGR01451">
    <property type="entry name" value="B_ant_repeat"/>
    <property type="match status" value="2"/>
</dbReference>
<dbReference type="InterPro" id="IPR051172">
    <property type="entry name" value="Chlamydia_OmcB"/>
</dbReference>
<reference evidence="5 6" key="1">
    <citation type="submission" date="2018-08" db="EMBL/GenBank/DDBJ databases">
        <title>Sequencing the genomes of 1000 actinobacteria strains.</title>
        <authorList>
            <person name="Klenk H.-P."/>
        </authorList>
    </citation>
    <scope>NUCLEOTIDE SEQUENCE [LARGE SCALE GENOMIC DNA]</scope>
    <source>
        <strain evidence="5 6">DSM 44099</strain>
    </source>
</reference>
<dbReference type="EMBL" id="QUMQ01000001">
    <property type="protein sequence ID" value="REF97552.1"/>
    <property type="molecule type" value="Genomic_DNA"/>
</dbReference>
<feature type="domain" description="DUF11" evidence="4">
    <location>
        <begin position="284"/>
        <end position="393"/>
    </location>
</feature>
<evidence type="ECO:0000256" key="1">
    <source>
        <dbReference type="SAM" id="MobiDB-lite"/>
    </source>
</evidence>
<protein>
    <submittedName>
        <fullName evidence="5">Putative repeat protein (TIGR01451 family)</fullName>
    </submittedName>
</protein>
<dbReference type="PANTHER" id="PTHR34819:SF3">
    <property type="entry name" value="CELL SURFACE PROTEIN"/>
    <property type="match status" value="1"/>
</dbReference>
<dbReference type="Pfam" id="PF01345">
    <property type="entry name" value="DUF11"/>
    <property type="match status" value="3"/>
</dbReference>
<feature type="signal peptide" evidence="3">
    <location>
        <begin position="1"/>
        <end position="25"/>
    </location>
</feature>
<keyword evidence="6" id="KW-1185">Reference proteome</keyword>
<accession>A0A3D9ZM13</accession>
<sequence length="488" mass="48856">MKWFRIAAASLPVGLLLVLPGLALAAPLPTTANIAVTDKVTPAVVRPGQDATLTVTARNAGFLPADGVRVAVPLPARLAVTRATAGRGAFDGLVWTVGALPVGATATLTLLVRGAEPATATVAAALVASTPADGDDRDDLATAALKVDGTKGRADLALAARVEPGKAEVGDPVTYAVTITNKGPDPAAGVEVADPVLTGSVLTSAASVGTVTGAAPAGGPVATAARWRVGTLAAGASATWTVRAPATVAWRGNPGLLVSQSSAADPVPADNVARIAPAVAAANLTLTRDVSNLTPTLGGEVEVTLTAANAGPDLARQVTVADPLGRGLVFESARYAAGGYDEESGRWVIGDLAAGTEQTLTLLARVAATGSIPSRATIEGTPRDPDLAGNTVETVLTAGGDPPAPAVQFRAGFPLPYTQIRLSMVEATIVGGLLFAGGVVLLLLRREPQPGPQPVRTRPSGGAWSAASPGQRSRTPGPGRHAAPDRSR</sequence>
<dbReference type="PANTHER" id="PTHR34819">
    <property type="entry name" value="LARGE CYSTEINE-RICH PERIPLASMIC PROTEIN OMCB"/>
    <property type="match status" value="1"/>
</dbReference>
<evidence type="ECO:0000313" key="5">
    <source>
        <dbReference type="EMBL" id="REF97552.1"/>
    </source>
</evidence>
<keyword evidence="2" id="KW-0472">Membrane</keyword>
<keyword evidence="3" id="KW-0732">Signal</keyword>
<dbReference type="AlphaFoldDB" id="A0A3D9ZM13"/>
<comment type="caution">
    <text evidence="5">The sequence shown here is derived from an EMBL/GenBank/DDBJ whole genome shotgun (WGS) entry which is preliminary data.</text>
</comment>
<proteinExistence type="predicted"/>
<feature type="chain" id="PRO_5017557276" evidence="3">
    <location>
        <begin position="26"/>
        <end position="488"/>
    </location>
</feature>
<feature type="domain" description="DUF11" evidence="4">
    <location>
        <begin position="34"/>
        <end position="144"/>
    </location>
</feature>
<dbReference type="Proteomes" id="UP000256913">
    <property type="component" value="Unassembled WGS sequence"/>
</dbReference>
<feature type="region of interest" description="Disordered" evidence="1">
    <location>
        <begin position="448"/>
        <end position="488"/>
    </location>
</feature>
<keyword evidence="2" id="KW-1133">Transmembrane helix</keyword>
<keyword evidence="2" id="KW-0812">Transmembrane</keyword>
<name>A0A3D9ZM13_9ACTN</name>
<dbReference type="InterPro" id="IPR001434">
    <property type="entry name" value="OmcB-like_DUF11"/>
</dbReference>